<evidence type="ECO:0000256" key="7">
    <source>
        <dbReference type="ARBA" id="ARBA00022833"/>
    </source>
</evidence>
<evidence type="ECO:0000256" key="4">
    <source>
        <dbReference type="ARBA" id="ARBA00022598"/>
    </source>
</evidence>
<dbReference type="Gene3D" id="3.40.50.800">
    <property type="entry name" value="Anticodon-binding domain"/>
    <property type="match status" value="1"/>
</dbReference>
<evidence type="ECO:0000256" key="8">
    <source>
        <dbReference type="ARBA" id="ARBA00022840"/>
    </source>
</evidence>
<dbReference type="RefSeq" id="WP_204915857.1">
    <property type="nucleotide sequence ID" value="NZ_BAAAQP010000003.1"/>
</dbReference>
<dbReference type="Pfam" id="PF00587">
    <property type="entry name" value="tRNA-synt_2b"/>
    <property type="match status" value="1"/>
</dbReference>
<evidence type="ECO:0000313" key="14">
    <source>
        <dbReference type="EMBL" id="MBM7797129.1"/>
    </source>
</evidence>
<keyword evidence="5" id="KW-0479">Metal-binding</keyword>
<dbReference type="CDD" id="cd00771">
    <property type="entry name" value="ThrRS_core"/>
    <property type="match status" value="1"/>
</dbReference>
<dbReference type="PRINTS" id="PR01047">
    <property type="entry name" value="TRNASYNTHTHR"/>
</dbReference>
<evidence type="ECO:0000259" key="13">
    <source>
        <dbReference type="PROSITE" id="PS50862"/>
    </source>
</evidence>
<evidence type="ECO:0000256" key="2">
    <source>
        <dbReference type="ARBA" id="ARBA00013163"/>
    </source>
</evidence>
<keyword evidence="10" id="KW-0030">Aminoacyl-tRNA synthetase</keyword>
<dbReference type="Pfam" id="PF03129">
    <property type="entry name" value="HGTP_anticodon"/>
    <property type="match status" value="1"/>
</dbReference>
<sequence>MKNDHRELGRELHLFATSPLVGSGLPLWLPDGAVIRGELEKLAAEEAERSGCRRVYTPVMAKRELYERSGHWDKFSADMFPVMNVGGESFVLRPANCPHHAMVYAAQGRSIRDLPFRLSEVGSMFRSELSGVLSGLARVRQINLDDAHVFCAPEQVAGEVVLALEAIQRCYRLLGLEVSYYRLSLDGPGGGFLGTRAQWDDAEAQLRRALDQLELPYVAAPGEAAFYGPKIDVQVLDGQGREETLSTVQLDFNQPERFNLEYVGSDGGRHRPVMIHRGLLGSMERMTAQLIERFAGRMPPWLSPVQVRVLPVSASQQNVAEGLANRLRQRGIRTELSSDGSLGARIRASRLQRVAYLAIIGAEEARADTVNVVLPALEQRGSLAAVDFVEKVSSEVAERVQQPRPLP</sequence>
<dbReference type="GO" id="GO:0004829">
    <property type="term" value="F:threonine-tRNA ligase activity"/>
    <property type="evidence" value="ECO:0007669"/>
    <property type="project" value="UniProtKB-EC"/>
</dbReference>
<comment type="similarity">
    <text evidence="1">Belongs to the class-II aminoacyl-tRNA synthetase family.</text>
</comment>
<keyword evidence="3" id="KW-0963">Cytoplasm</keyword>
<dbReference type="Proteomes" id="UP000704762">
    <property type="component" value="Unassembled WGS sequence"/>
</dbReference>
<dbReference type="SUPFAM" id="SSF52954">
    <property type="entry name" value="Class II aaRS ABD-related"/>
    <property type="match status" value="1"/>
</dbReference>
<dbReference type="EMBL" id="JAFBCF010000001">
    <property type="protein sequence ID" value="MBM7797129.1"/>
    <property type="molecule type" value="Genomic_DNA"/>
</dbReference>
<keyword evidence="4 14" id="KW-0436">Ligase</keyword>
<dbReference type="PANTHER" id="PTHR11451:SF56">
    <property type="entry name" value="THREONINE--TRNA LIGASE 1"/>
    <property type="match status" value="1"/>
</dbReference>
<dbReference type="InterPro" id="IPR006195">
    <property type="entry name" value="aa-tRNA-synth_II"/>
</dbReference>
<gene>
    <name evidence="14" type="ORF">JOE57_000050</name>
</gene>
<keyword evidence="8" id="KW-0067">ATP-binding</keyword>
<dbReference type="SUPFAM" id="SSF55681">
    <property type="entry name" value="Class II aaRS and biotin synthetases"/>
    <property type="match status" value="1"/>
</dbReference>
<evidence type="ECO:0000313" key="15">
    <source>
        <dbReference type="Proteomes" id="UP000704762"/>
    </source>
</evidence>
<comment type="catalytic activity">
    <reaction evidence="11">
        <text>tRNA(Thr) + L-threonine + ATP = L-threonyl-tRNA(Thr) + AMP + diphosphate + H(+)</text>
        <dbReference type="Rhea" id="RHEA:24624"/>
        <dbReference type="Rhea" id="RHEA-COMP:9670"/>
        <dbReference type="Rhea" id="RHEA-COMP:9704"/>
        <dbReference type="ChEBI" id="CHEBI:15378"/>
        <dbReference type="ChEBI" id="CHEBI:30616"/>
        <dbReference type="ChEBI" id="CHEBI:33019"/>
        <dbReference type="ChEBI" id="CHEBI:57926"/>
        <dbReference type="ChEBI" id="CHEBI:78442"/>
        <dbReference type="ChEBI" id="CHEBI:78534"/>
        <dbReference type="ChEBI" id="CHEBI:456215"/>
        <dbReference type="EC" id="6.1.1.3"/>
    </reaction>
</comment>
<dbReference type="Gene3D" id="3.30.930.10">
    <property type="entry name" value="Bira Bifunctional Protein, Domain 2"/>
    <property type="match status" value="1"/>
</dbReference>
<comment type="caution">
    <text evidence="14">The sequence shown here is derived from an EMBL/GenBank/DDBJ whole genome shotgun (WGS) entry which is preliminary data.</text>
</comment>
<feature type="domain" description="Aminoacyl-transfer RNA synthetases class-II family profile" evidence="13">
    <location>
        <begin position="30"/>
        <end position="299"/>
    </location>
</feature>
<dbReference type="PANTHER" id="PTHR11451">
    <property type="entry name" value="THREONINE-TRNA LIGASE"/>
    <property type="match status" value="1"/>
</dbReference>
<evidence type="ECO:0000256" key="3">
    <source>
        <dbReference type="ARBA" id="ARBA00022490"/>
    </source>
</evidence>
<evidence type="ECO:0000256" key="1">
    <source>
        <dbReference type="ARBA" id="ARBA00008226"/>
    </source>
</evidence>
<dbReference type="InterPro" id="IPR033728">
    <property type="entry name" value="ThrRS_core"/>
</dbReference>
<accession>A0ABS2RDQ2</accession>
<protein>
    <recommendedName>
        <fullName evidence="2 12">Threonine--tRNA ligase</fullName>
        <ecNumber evidence="2 12">6.1.1.3</ecNumber>
    </recommendedName>
</protein>
<keyword evidence="15" id="KW-1185">Reference proteome</keyword>
<keyword evidence="7" id="KW-0862">Zinc</keyword>
<keyword evidence="9" id="KW-0648">Protein biosynthesis</keyword>
<dbReference type="InterPro" id="IPR002320">
    <property type="entry name" value="Thr-tRNA-ligase_IIa"/>
</dbReference>
<dbReference type="InterPro" id="IPR036621">
    <property type="entry name" value="Anticodon-bd_dom_sf"/>
</dbReference>
<evidence type="ECO:0000256" key="10">
    <source>
        <dbReference type="ARBA" id="ARBA00023146"/>
    </source>
</evidence>
<dbReference type="NCBIfam" id="TIGR00418">
    <property type="entry name" value="thrS"/>
    <property type="match status" value="1"/>
</dbReference>
<dbReference type="PROSITE" id="PS50862">
    <property type="entry name" value="AA_TRNA_LIGASE_II"/>
    <property type="match status" value="1"/>
</dbReference>
<evidence type="ECO:0000256" key="11">
    <source>
        <dbReference type="ARBA" id="ARBA00049515"/>
    </source>
</evidence>
<organism evidence="14 15">
    <name type="scientific">Microlunatus panaciterrae</name>
    <dbReference type="NCBI Taxonomy" id="400768"/>
    <lineage>
        <taxon>Bacteria</taxon>
        <taxon>Bacillati</taxon>
        <taxon>Actinomycetota</taxon>
        <taxon>Actinomycetes</taxon>
        <taxon>Propionibacteriales</taxon>
        <taxon>Propionibacteriaceae</taxon>
        <taxon>Microlunatus</taxon>
    </lineage>
</organism>
<name>A0ABS2RDQ2_9ACTN</name>
<dbReference type="EC" id="6.1.1.3" evidence="2 12"/>
<evidence type="ECO:0000256" key="12">
    <source>
        <dbReference type="NCBIfam" id="TIGR00418"/>
    </source>
</evidence>
<dbReference type="InterPro" id="IPR004154">
    <property type="entry name" value="Anticodon-bd"/>
</dbReference>
<keyword evidence="6" id="KW-0547">Nucleotide-binding</keyword>
<reference evidence="14 15" key="1">
    <citation type="submission" date="2021-01" db="EMBL/GenBank/DDBJ databases">
        <title>Sequencing the genomes of 1000 actinobacteria strains.</title>
        <authorList>
            <person name="Klenk H.-P."/>
        </authorList>
    </citation>
    <scope>NUCLEOTIDE SEQUENCE [LARGE SCALE GENOMIC DNA]</scope>
    <source>
        <strain evidence="14 15">DSM 18662</strain>
    </source>
</reference>
<dbReference type="InterPro" id="IPR045864">
    <property type="entry name" value="aa-tRNA-synth_II/BPL/LPL"/>
</dbReference>
<proteinExistence type="inferred from homology"/>
<evidence type="ECO:0000256" key="5">
    <source>
        <dbReference type="ARBA" id="ARBA00022723"/>
    </source>
</evidence>
<dbReference type="InterPro" id="IPR002314">
    <property type="entry name" value="aa-tRNA-synt_IIb"/>
</dbReference>
<evidence type="ECO:0000256" key="6">
    <source>
        <dbReference type="ARBA" id="ARBA00022741"/>
    </source>
</evidence>
<evidence type="ECO:0000256" key="9">
    <source>
        <dbReference type="ARBA" id="ARBA00022917"/>
    </source>
</evidence>